<evidence type="ECO:0000313" key="1">
    <source>
        <dbReference type="EMBL" id="KAJ7525154.1"/>
    </source>
</evidence>
<comment type="caution">
    <text evidence="1">The sequence shown here is derived from an EMBL/GenBank/DDBJ whole genome shotgun (WGS) entry which is preliminary data.</text>
</comment>
<dbReference type="EMBL" id="CM055108">
    <property type="protein sequence ID" value="KAJ7525154.1"/>
    <property type="molecule type" value="Genomic_DNA"/>
</dbReference>
<accession>A0ACC2B5W2</accession>
<organism evidence="1 2">
    <name type="scientific">Diphasiastrum complanatum</name>
    <name type="common">Issler's clubmoss</name>
    <name type="synonym">Lycopodium complanatum</name>
    <dbReference type="NCBI Taxonomy" id="34168"/>
    <lineage>
        <taxon>Eukaryota</taxon>
        <taxon>Viridiplantae</taxon>
        <taxon>Streptophyta</taxon>
        <taxon>Embryophyta</taxon>
        <taxon>Tracheophyta</taxon>
        <taxon>Lycopodiopsida</taxon>
        <taxon>Lycopodiales</taxon>
        <taxon>Lycopodiaceae</taxon>
        <taxon>Lycopodioideae</taxon>
        <taxon>Diphasiastrum</taxon>
    </lineage>
</organism>
<gene>
    <name evidence="1" type="ORF">O6H91_17G039200</name>
</gene>
<reference evidence="2" key="1">
    <citation type="journal article" date="2024" name="Proc. Natl. Acad. Sci. U.S.A.">
        <title>Extraordinary preservation of gene collinearity over three hundred million years revealed in homosporous lycophytes.</title>
        <authorList>
            <person name="Li C."/>
            <person name="Wickell D."/>
            <person name="Kuo L.Y."/>
            <person name="Chen X."/>
            <person name="Nie B."/>
            <person name="Liao X."/>
            <person name="Peng D."/>
            <person name="Ji J."/>
            <person name="Jenkins J."/>
            <person name="Williams M."/>
            <person name="Shu S."/>
            <person name="Plott C."/>
            <person name="Barry K."/>
            <person name="Rajasekar S."/>
            <person name="Grimwood J."/>
            <person name="Han X."/>
            <person name="Sun S."/>
            <person name="Hou Z."/>
            <person name="He W."/>
            <person name="Dai G."/>
            <person name="Sun C."/>
            <person name="Schmutz J."/>
            <person name="Leebens-Mack J.H."/>
            <person name="Li F.W."/>
            <person name="Wang L."/>
        </authorList>
    </citation>
    <scope>NUCLEOTIDE SEQUENCE [LARGE SCALE GENOMIC DNA]</scope>
    <source>
        <strain evidence="2">cv. PW_Plant_1</strain>
    </source>
</reference>
<evidence type="ECO:0000313" key="2">
    <source>
        <dbReference type="Proteomes" id="UP001162992"/>
    </source>
</evidence>
<protein>
    <submittedName>
        <fullName evidence="1">Uncharacterized protein</fullName>
    </submittedName>
</protein>
<dbReference type="Proteomes" id="UP001162992">
    <property type="component" value="Chromosome 17"/>
</dbReference>
<name>A0ACC2B5W2_DIPCM</name>
<keyword evidence="2" id="KW-1185">Reference proteome</keyword>
<proteinExistence type="predicted"/>
<sequence>MHKKRLKKLRLSLHRIVTAGFRSSRDLEMGHLSHALDSGIRMLLCSLWVASVLQVALCQGSWELLVQNAGIASMHTAVTHYGNVILLDRTDIGPSQIKLPNGRCRTDSTDLTSTTDCSAHSVLFTPGANSVRPLYIATDTWCSSGQFFGDGTLVQTGGDSDGNTKVRRFSPCNDGTCDWVEATDQTLQQGRWYATNQILPDGTRQIIVGGRSVFTTEFIPANGQGTTTLALLQQTNDAQNDNYYPFVHLIPDGNLFIFANRDSILYNYATNTVVRTYPKIPGEPRNYPSAGSSVLLPLTASNGFQTAEVLVCGGAQYGAFLNPQNFLQASDSCGRITVTDDNPGWAMETMPAPRTMGDMVLLPTGDVLIINGAQNGCQGWGNAKNPALSPVLYKPAAAAGQRFTTLAATTIARVYHSTANLLPDARILVAGSNTHQFYTLTGEFPTELRIEAFSPDYLSSANNNNKPTIVSSPAGAVSYGTTFTVVFSVPTAPQNIIAINLVSSPYTTHSFSQGQRLLELAVSNQVTTGNNFQVTVTAPSNNVIAPTAYYMMFVVNQGIPSSAVGVKISN</sequence>